<dbReference type="GO" id="GO:0006351">
    <property type="term" value="P:DNA-templated transcription"/>
    <property type="evidence" value="ECO:0007669"/>
    <property type="project" value="InterPro"/>
</dbReference>
<proteinExistence type="predicted"/>
<evidence type="ECO:0008006" key="6">
    <source>
        <dbReference type="Google" id="ProtNLM"/>
    </source>
</evidence>
<dbReference type="GO" id="GO:0003677">
    <property type="term" value="F:DNA binding"/>
    <property type="evidence" value="ECO:0007669"/>
    <property type="project" value="InterPro"/>
</dbReference>
<dbReference type="SUPFAM" id="SSF46924">
    <property type="entry name" value="RNA polymerase subunit RPB10"/>
    <property type="match status" value="1"/>
</dbReference>
<organism evidence="5">
    <name type="scientific">viral metagenome</name>
    <dbReference type="NCBI Taxonomy" id="1070528"/>
    <lineage>
        <taxon>unclassified sequences</taxon>
        <taxon>metagenomes</taxon>
        <taxon>organismal metagenomes</taxon>
    </lineage>
</organism>
<dbReference type="InterPro" id="IPR000268">
    <property type="entry name" value="RPABC5/Rpb10"/>
</dbReference>
<dbReference type="AlphaFoldDB" id="A0A6C0K604"/>
<dbReference type="PANTHER" id="PTHR23431:SF3">
    <property type="entry name" value="DNA-DIRECTED RNA POLYMERASES I, II, AND III SUBUNIT RPABC5"/>
    <property type="match status" value="1"/>
</dbReference>
<dbReference type="Pfam" id="PF01194">
    <property type="entry name" value="RNA_pol_N"/>
    <property type="match status" value="1"/>
</dbReference>
<evidence type="ECO:0000256" key="1">
    <source>
        <dbReference type="ARBA" id="ARBA00022478"/>
    </source>
</evidence>
<keyword evidence="3" id="KW-0862">Zinc</keyword>
<name>A0A6C0K604_9ZZZZ</name>
<evidence type="ECO:0000256" key="3">
    <source>
        <dbReference type="ARBA" id="ARBA00022833"/>
    </source>
</evidence>
<dbReference type="GO" id="GO:0008270">
    <property type="term" value="F:zinc ion binding"/>
    <property type="evidence" value="ECO:0007669"/>
    <property type="project" value="TreeGrafter"/>
</dbReference>
<keyword evidence="4" id="KW-0804">Transcription</keyword>
<evidence type="ECO:0000256" key="4">
    <source>
        <dbReference type="ARBA" id="ARBA00023163"/>
    </source>
</evidence>
<dbReference type="EMBL" id="MN740808">
    <property type="protein sequence ID" value="QHU12591.1"/>
    <property type="molecule type" value="Genomic_DNA"/>
</dbReference>
<dbReference type="GO" id="GO:0003899">
    <property type="term" value="F:DNA-directed RNA polymerase activity"/>
    <property type="evidence" value="ECO:0007669"/>
    <property type="project" value="InterPro"/>
</dbReference>
<dbReference type="GO" id="GO:0000428">
    <property type="term" value="C:DNA-directed RNA polymerase complex"/>
    <property type="evidence" value="ECO:0007669"/>
    <property type="project" value="UniProtKB-KW"/>
</dbReference>
<evidence type="ECO:0000313" key="5">
    <source>
        <dbReference type="EMBL" id="QHU12591.1"/>
    </source>
</evidence>
<accession>A0A6C0K604</accession>
<dbReference type="InterPro" id="IPR023580">
    <property type="entry name" value="RNA_pol_su_RPB10"/>
</dbReference>
<dbReference type="PANTHER" id="PTHR23431">
    <property type="entry name" value="DNA-DIRECTED RNA POLYMERASES I, II, AND III SUBUNIT RPABC5 FAMILY MEMBER"/>
    <property type="match status" value="1"/>
</dbReference>
<protein>
    <recommendedName>
        <fullName evidence="6">DNA-directed RNA polymerase</fullName>
    </recommendedName>
</protein>
<sequence>MIFFTPASIEFRMIIPIRCMNCGKPIADKWRFYKRELVKMNGIENGEKRVYFDGTSIPVTNEKKLMDAIGINRSCCRKHFLTQVDLIDKI</sequence>
<keyword evidence="2" id="KW-0479">Metal-binding</keyword>
<dbReference type="Gene3D" id="1.10.10.60">
    <property type="entry name" value="Homeodomain-like"/>
    <property type="match status" value="1"/>
</dbReference>
<evidence type="ECO:0000256" key="2">
    <source>
        <dbReference type="ARBA" id="ARBA00022723"/>
    </source>
</evidence>
<reference evidence="5" key="1">
    <citation type="journal article" date="2020" name="Nature">
        <title>Giant virus diversity and host interactions through global metagenomics.</title>
        <authorList>
            <person name="Schulz F."/>
            <person name="Roux S."/>
            <person name="Paez-Espino D."/>
            <person name="Jungbluth S."/>
            <person name="Walsh D.A."/>
            <person name="Denef V.J."/>
            <person name="McMahon K.D."/>
            <person name="Konstantinidis K.T."/>
            <person name="Eloe-Fadrosh E.A."/>
            <person name="Kyrpides N.C."/>
            <person name="Woyke T."/>
        </authorList>
    </citation>
    <scope>NUCLEOTIDE SEQUENCE</scope>
    <source>
        <strain evidence="5">GVMAG-S-1101172-89</strain>
    </source>
</reference>
<keyword evidence="1" id="KW-0240">DNA-directed RNA polymerase</keyword>